<dbReference type="Proteomes" id="UP000568380">
    <property type="component" value="Unassembled WGS sequence"/>
</dbReference>
<keyword evidence="5" id="KW-1185">Reference proteome</keyword>
<feature type="transmembrane region" description="Helical" evidence="3">
    <location>
        <begin position="435"/>
        <end position="454"/>
    </location>
</feature>
<organism evidence="4 5">
    <name type="scientific">Nonomuraea endophytica</name>
    <dbReference type="NCBI Taxonomy" id="714136"/>
    <lineage>
        <taxon>Bacteria</taxon>
        <taxon>Bacillati</taxon>
        <taxon>Actinomycetota</taxon>
        <taxon>Actinomycetes</taxon>
        <taxon>Streptosporangiales</taxon>
        <taxon>Streptosporangiaceae</taxon>
        <taxon>Nonomuraea</taxon>
    </lineage>
</organism>
<proteinExistence type="inferred from homology"/>
<keyword evidence="1 2" id="KW-0808">Transferase</keyword>
<name>A0A7W7ZWI7_9ACTN</name>
<feature type="transmembrane region" description="Helical" evidence="3">
    <location>
        <begin position="334"/>
        <end position="352"/>
    </location>
</feature>
<keyword evidence="3" id="KW-0472">Membrane</keyword>
<comment type="similarity">
    <text evidence="2">Belongs to the CDP-alcohol phosphatidyltransferase class-I family.</text>
</comment>
<dbReference type="GO" id="GO:0016020">
    <property type="term" value="C:membrane"/>
    <property type="evidence" value="ECO:0007669"/>
    <property type="project" value="InterPro"/>
</dbReference>
<gene>
    <name evidence="4" type="ORF">HNR40_000240</name>
</gene>
<dbReference type="AlphaFoldDB" id="A0A7W7ZWI7"/>
<feature type="transmembrane region" description="Helical" evidence="3">
    <location>
        <begin position="460"/>
        <end position="480"/>
    </location>
</feature>
<comment type="caution">
    <text evidence="4">The sequence shown here is derived from an EMBL/GenBank/DDBJ whole genome shotgun (WGS) entry which is preliminary data.</text>
</comment>
<keyword evidence="3" id="KW-0812">Transmembrane</keyword>
<feature type="transmembrane region" description="Helical" evidence="3">
    <location>
        <begin position="289"/>
        <end position="306"/>
    </location>
</feature>
<dbReference type="PROSITE" id="PS00379">
    <property type="entry name" value="CDP_ALCOHOL_P_TRANSF"/>
    <property type="match status" value="1"/>
</dbReference>
<evidence type="ECO:0000313" key="4">
    <source>
        <dbReference type="EMBL" id="MBB5074794.1"/>
    </source>
</evidence>
<evidence type="ECO:0000256" key="3">
    <source>
        <dbReference type="SAM" id="Phobius"/>
    </source>
</evidence>
<feature type="transmembrane region" description="Helical" evidence="3">
    <location>
        <begin position="262"/>
        <end position="283"/>
    </location>
</feature>
<protein>
    <recommendedName>
        <fullName evidence="6">CDP-alcohol phosphatidyltransferase family protein</fullName>
    </recommendedName>
</protein>
<accession>A0A7W7ZWI7</accession>
<keyword evidence="3" id="KW-1133">Transmembrane helix</keyword>
<dbReference type="InterPro" id="IPR043130">
    <property type="entry name" value="CDP-OH_PTrfase_TM_dom"/>
</dbReference>
<reference evidence="4 5" key="1">
    <citation type="submission" date="2020-08" db="EMBL/GenBank/DDBJ databases">
        <title>Genomic Encyclopedia of Type Strains, Phase IV (KMG-IV): sequencing the most valuable type-strain genomes for metagenomic binning, comparative biology and taxonomic classification.</title>
        <authorList>
            <person name="Goeker M."/>
        </authorList>
    </citation>
    <scope>NUCLEOTIDE SEQUENCE [LARGE SCALE GENOMIC DNA]</scope>
    <source>
        <strain evidence="4 5">DSM 45385</strain>
    </source>
</reference>
<evidence type="ECO:0000256" key="2">
    <source>
        <dbReference type="RuleBase" id="RU003750"/>
    </source>
</evidence>
<dbReference type="Pfam" id="PF01066">
    <property type="entry name" value="CDP-OH_P_transf"/>
    <property type="match status" value="1"/>
</dbReference>
<dbReference type="GO" id="GO:0016780">
    <property type="term" value="F:phosphotransferase activity, for other substituted phosphate groups"/>
    <property type="evidence" value="ECO:0007669"/>
    <property type="project" value="InterPro"/>
</dbReference>
<dbReference type="EMBL" id="JACHIN010000001">
    <property type="protein sequence ID" value="MBB5074794.1"/>
    <property type="molecule type" value="Genomic_DNA"/>
</dbReference>
<evidence type="ECO:0000313" key="5">
    <source>
        <dbReference type="Proteomes" id="UP000568380"/>
    </source>
</evidence>
<dbReference type="GO" id="GO:0008654">
    <property type="term" value="P:phospholipid biosynthetic process"/>
    <property type="evidence" value="ECO:0007669"/>
    <property type="project" value="InterPro"/>
</dbReference>
<evidence type="ECO:0008006" key="6">
    <source>
        <dbReference type="Google" id="ProtNLM"/>
    </source>
</evidence>
<evidence type="ECO:0000256" key="1">
    <source>
        <dbReference type="ARBA" id="ARBA00022679"/>
    </source>
</evidence>
<sequence length="484" mass="51031">MPDSLTREITATSVVVLATTPAATLSCADGTLLDRISDQLVTLPVRDVQVLSSGNGLSSDLRGVAKLARVSTGPVAVLPADLVAHTEALALVLEHPARDSAALISHDPSTAPMRPPVRVEGGKVVAAGSSFHLVPEANATFRGVLQAGEADLGCLAEVAEELAELAETGRLGPVSPVEAIDLLLVGLVRYGVRMRAAAIGPLHSDRVTAQSAADSAIERLSEVDESRVRLNFAVKDDDGFFATHFVSVWSRYLIRPAARLRLTPNAITGISIGLAVLAAVWFSAGTREAQVAGAVLLYLSFVLDCLDGQVARYTRTFSPLGSWVDAMADRLKEYVVYVGLAIGYAAGLPWTGGGPGGIWYLAAAAMILQVVRHTIDFAFGGAVSDAARIGSSFARPARSLLESADGGRYSVPKQGMLGLAQRMERESVLRWMKKIIVLPIGERMALIAVTAAVFNARVTFLSLLVWGGVAALYSLAGRIARSTK</sequence>
<dbReference type="Gene3D" id="1.20.120.1760">
    <property type="match status" value="1"/>
</dbReference>
<dbReference type="InterPro" id="IPR048254">
    <property type="entry name" value="CDP_ALCOHOL_P_TRANSF_CS"/>
</dbReference>
<dbReference type="InterPro" id="IPR000462">
    <property type="entry name" value="CDP-OH_P_trans"/>
</dbReference>
<dbReference type="RefSeq" id="WP_184957779.1">
    <property type="nucleotide sequence ID" value="NZ_JACHIN010000001.1"/>
</dbReference>
<dbReference type="PROSITE" id="PS51257">
    <property type="entry name" value="PROKAR_LIPOPROTEIN"/>
    <property type="match status" value="1"/>
</dbReference>